<comment type="caution">
    <text evidence="4">The sequence shown here is derived from an EMBL/GenBank/DDBJ whole genome shotgun (WGS) entry which is preliminary data.</text>
</comment>
<organism evidence="4 5">
    <name type="scientific">Tsukamurella pseudospumae</name>
    <dbReference type="NCBI Taxonomy" id="239498"/>
    <lineage>
        <taxon>Bacteria</taxon>
        <taxon>Bacillati</taxon>
        <taxon>Actinomycetota</taxon>
        <taxon>Actinomycetes</taxon>
        <taxon>Mycobacteriales</taxon>
        <taxon>Tsukamurellaceae</taxon>
        <taxon>Tsukamurella</taxon>
    </lineage>
</organism>
<sequence>MVITFRRVTREDFGLLAAWLGESHNRRWWNHETSLEAVERDFGPSVDGAEPSLDFLALGAGSGASGPDRVDGGAGTEADGAGAPFGLIQRQRWIDYPDEPETVAVGTIVDLGPRDWGIDYLIGSPAATGRGLGTAMIAAMCSTIFGELGGDRVVVAVAAGNRRSWRALERAGFTLVGHVDIPPDNPVDPPDHVVYLLDAPPISDVSNC</sequence>
<dbReference type="Gene3D" id="3.40.630.30">
    <property type="match status" value="1"/>
</dbReference>
<reference evidence="4" key="2">
    <citation type="submission" date="2016-02" db="EMBL/GenBank/DDBJ databases">
        <authorList>
            <person name="Teng J.L."/>
            <person name="Yang Y."/>
            <person name="Huang Y."/>
            <person name="Guo F."/>
            <person name="Wei W."/>
            <person name="Chen J.H."/>
            <person name="Wong S.Y."/>
            <person name="Lau S.K."/>
            <person name="Woo P.C."/>
        </authorList>
    </citation>
    <scope>NUCLEOTIDE SEQUENCE</scope>
    <source>
        <strain evidence="4">JCM 15929</strain>
    </source>
</reference>
<dbReference type="Proteomes" id="UP000070409">
    <property type="component" value="Unassembled WGS sequence"/>
</dbReference>
<evidence type="ECO:0000313" key="6">
    <source>
        <dbReference type="Proteomes" id="UP000070409"/>
    </source>
</evidence>
<dbReference type="PANTHER" id="PTHR31438">
    <property type="entry name" value="LYSINE N-ACYLTRANSFERASE C17G9.06C-RELATED"/>
    <property type="match status" value="1"/>
</dbReference>
<reference evidence="5" key="3">
    <citation type="submission" date="2016-02" db="EMBL/GenBank/DDBJ databases">
        <authorList>
            <person name="Wen L."/>
            <person name="He K."/>
            <person name="Yang H."/>
        </authorList>
    </citation>
    <scope>NUCLEOTIDE SEQUENCE [LARGE SCALE GENOMIC DNA]</scope>
    <source>
        <strain evidence="5">JCM 15929</strain>
    </source>
</reference>
<gene>
    <name evidence="4" type="ORF">AXK60_18670</name>
    <name evidence="3" type="ORF">AXK61_10695</name>
</gene>
<dbReference type="InterPro" id="IPR016181">
    <property type="entry name" value="Acyl_CoA_acyltransferase"/>
</dbReference>
<reference evidence="3 6" key="1">
    <citation type="submission" date="2016-02" db="EMBL/GenBank/DDBJ databases">
        <authorList>
            <person name="Teng J.L."/>
            <person name="Tang Y."/>
            <person name="Huang Y."/>
            <person name="Guo F."/>
            <person name="Wei W."/>
            <person name="Chen J.H."/>
            <person name="Wong S.Y."/>
            <person name="Lau S.K."/>
            <person name="Woo P.C."/>
        </authorList>
    </citation>
    <scope>NUCLEOTIDE SEQUENCE [LARGE SCALE GENOMIC DNA]</scope>
    <source>
        <strain evidence="3 6">JCM 13375</strain>
    </source>
</reference>
<proteinExistence type="predicted"/>
<dbReference type="EMBL" id="LSRF01000058">
    <property type="protein sequence ID" value="KXP03806.1"/>
    <property type="molecule type" value="Genomic_DNA"/>
</dbReference>
<evidence type="ECO:0000313" key="3">
    <source>
        <dbReference type="EMBL" id="KXO89082.1"/>
    </source>
</evidence>
<evidence type="ECO:0000256" key="1">
    <source>
        <dbReference type="ARBA" id="ARBA00023251"/>
    </source>
</evidence>
<dbReference type="GO" id="GO:0046677">
    <property type="term" value="P:response to antibiotic"/>
    <property type="evidence" value="ECO:0007669"/>
    <property type="project" value="UniProtKB-KW"/>
</dbReference>
<dbReference type="GO" id="GO:0016410">
    <property type="term" value="F:N-acyltransferase activity"/>
    <property type="evidence" value="ECO:0007669"/>
    <property type="project" value="TreeGrafter"/>
</dbReference>
<protein>
    <recommendedName>
        <fullName evidence="2">N-acetyltransferase domain-containing protein</fullName>
    </recommendedName>
</protein>
<feature type="domain" description="N-acetyltransferase" evidence="2">
    <location>
        <begin position="3"/>
        <end position="200"/>
    </location>
</feature>
<dbReference type="PROSITE" id="PS51186">
    <property type="entry name" value="GNAT"/>
    <property type="match status" value="1"/>
</dbReference>
<dbReference type="InterPro" id="IPR000182">
    <property type="entry name" value="GNAT_dom"/>
</dbReference>
<dbReference type="AlphaFoldDB" id="A0A138A038"/>
<dbReference type="Pfam" id="PF13523">
    <property type="entry name" value="Acetyltransf_8"/>
    <property type="match status" value="1"/>
</dbReference>
<dbReference type="SUPFAM" id="SSF55729">
    <property type="entry name" value="Acyl-CoA N-acyltransferases (Nat)"/>
    <property type="match status" value="1"/>
</dbReference>
<dbReference type="PANTHER" id="PTHR31438:SF1">
    <property type="entry name" value="LYSINE N-ACYLTRANSFERASE C17G9.06C-RELATED"/>
    <property type="match status" value="1"/>
</dbReference>
<dbReference type="STRING" id="239498.AXK60_18670"/>
<accession>A0A138A038</accession>
<dbReference type="EMBL" id="LSRE01000050">
    <property type="protein sequence ID" value="KXO89082.1"/>
    <property type="molecule type" value="Genomic_DNA"/>
</dbReference>
<keyword evidence="1" id="KW-0046">Antibiotic resistance</keyword>
<evidence type="ECO:0000313" key="4">
    <source>
        <dbReference type="EMBL" id="KXP03806.1"/>
    </source>
</evidence>
<keyword evidence="6" id="KW-1185">Reference proteome</keyword>
<evidence type="ECO:0000313" key="5">
    <source>
        <dbReference type="Proteomes" id="UP000070258"/>
    </source>
</evidence>
<name>A0A138A038_9ACTN</name>
<dbReference type="Proteomes" id="UP000070258">
    <property type="component" value="Unassembled WGS sequence"/>
</dbReference>
<evidence type="ECO:0000259" key="2">
    <source>
        <dbReference type="PROSITE" id="PS51186"/>
    </source>
</evidence>